<accession>A0A0F9SWE1</accession>
<dbReference type="AlphaFoldDB" id="A0A0F9SWE1"/>
<evidence type="ECO:0000313" key="1">
    <source>
        <dbReference type="EMBL" id="KKN71229.1"/>
    </source>
</evidence>
<reference evidence="1" key="1">
    <citation type="journal article" date="2015" name="Nature">
        <title>Complex archaea that bridge the gap between prokaryotes and eukaryotes.</title>
        <authorList>
            <person name="Spang A."/>
            <person name="Saw J.H."/>
            <person name="Jorgensen S.L."/>
            <person name="Zaremba-Niedzwiedzka K."/>
            <person name="Martijn J."/>
            <person name="Lind A.E."/>
            <person name="van Eijk R."/>
            <person name="Schleper C."/>
            <person name="Guy L."/>
            <person name="Ettema T.J."/>
        </authorList>
    </citation>
    <scope>NUCLEOTIDE SEQUENCE</scope>
</reference>
<comment type="caution">
    <text evidence="1">The sequence shown here is derived from an EMBL/GenBank/DDBJ whole genome shotgun (WGS) entry which is preliminary data.</text>
</comment>
<sequence length="73" mass="8332">MKIVKPEKKELKSTLFEDLNEGDCFWFAAETDANIWMKTNYEQDAVNLIDGEYGSDLCGEAVYLVNAEIHIVD</sequence>
<proteinExistence type="predicted"/>
<protein>
    <recommendedName>
        <fullName evidence="2">Phage protein</fullName>
    </recommendedName>
</protein>
<dbReference type="EMBL" id="LAZR01000387">
    <property type="protein sequence ID" value="KKN71229.1"/>
    <property type="molecule type" value="Genomic_DNA"/>
</dbReference>
<gene>
    <name evidence="1" type="ORF">LCGC14_0422720</name>
</gene>
<organism evidence="1">
    <name type="scientific">marine sediment metagenome</name>
    <dbReference type="NCBI Taxonomy" id="412755"/>
    <lineage>
        <taxon>unclassified sequences</taxon>
        <taxon>metagenomes</taxon>
        <taxon>ecological metagenomes</taxon>
    </lineage>
</organism>
<evidence type="ECO:0008006" key="2">
    <source>
        <dbReference type="Google" id="ProtNLM"/>
    </source>
</evidence>
<name>A0A0F9SWE1_9ZZZZ</name>